<proteinExistence type="predicted"/>
<name>A0A6A6NTD7_9PEZI</name>
<reference evidence="2" key="1">
    <citation type="journal article" date="2020" name="Stud. Mycol.">
        <title>101 Dothideomycetes genomes: a test case for predicting lifestyles and emergence of pathogens.</title>
        <authorList>
            <person name="Haridas S."/>
            <person name="Albert R."/>
            <person name="Binder M."/>
            <person name="Bloem J."/>
            <person name="Labutti K."/>
            <person name="Salamov A."/>
            <person name="Andreopoulos B."/>
            <person name="Baker S."/>
            <person name="Barry K."/>
            <person name="Bills G."/>
            <person name="Bluhm B."/>
            <person name="Cannon C."/>
            <person name="Castanera R."/>
            <person name="Culley D."/>
            <person name="Daum C."/>
            <person name="Ezra D."/>
            <person name="Gonzalez J."/>
            <person name="Henrissat B."/>
            <person name="Kuo A."/>
            <person name="Liang C."/>
            <person name="Lipzen A."/>
            <person name="Lutzoni F."/>
            <person name="Magnuson J."/>
            <person name="Mondo S."/>
            <person name="Nolan M."/>
            <person name="Ohm R."/>
            <person name="Pangilinan J."/>
            <person name="Park H.-J."/>
            <person name="Ramirez L."/>
            <person name="Alfaro M."/>
            <person name="Sun H."/>
            <person name="Tritt A."/>
            <person name="Yoshinaga Y."/>
            <person name="Zwiers L.-H."/>
            <person name="Turgeon B."/>
            <person name="Goodwin S."/>
            <person name="Spatafora J."/>
            <person name="Crous P."/>
            <person name="Grigoriev I."/>
        </authorList>
    </citation>
    <scope>NUCLEOTIDE SEQUENCE</scope>
    <source>
        <strain evidence="2">ATCC 16933</strain>
    </source>
</reference>
<dbReference type="GO" id="GO:0016799">
    <property type="term" value="F:hydrolase activity, hydrolyzing N-glycosyl compounds"/>
    <property type="evidence" value="ECO:0007669"/>
    <property type="project" value="TreeGrafter"/>
</dbReference>
<dbReference type="OrthoDB" id="414463at2759"/>
<dbReference type="InterPro" id="IPR031100">
    <property type="entry name" value="LOG_fam"/>
</dbReference>
<accession>A0A6A6NTD7</accession>
<dbReference type="EMBL" id="MU001691">
    <property type="protein sequence ID" value="KAF2454533.1"/>
    <property type="molecule type" value="Genomic_DNA"/>
</dbReference>
<dbReference type="PANTHER" id="PTHR31223:SF70">
    <property type="entry name" value="LOG FAMILY PROTEIN YJL055W"/>
    <property type="match status" value="1"/>
</dbReference>
<feature type="compositionally biased region" description="Low complexity" evidence="1">
    <location>
        <begin position="98"/>
        <end position="120"/>
    </location>
</feature>
<dbReference type="GO" id="GO:0005829">
    <property type="term" value="C:cytosol"/>
    <property type="evidence" value="ECO:0007669"/>
    <property type="project" value="TreeGrafter"/>
</dbReference>
<dbReference type="InterPro" id="IPR005269">
    <property type="entry name" value="LOG"/>
</dbReference>
<gene>
    <name evidence="2" type="ORF">BDY21DRAFT_353175</name>
</gene>
<protein>
    <submittedName>
        <fullName evidence="2">Lysine decarboxylase-like protein-like protein</fullName>
    </submittedName>
</protein>
<evidence type="ECO:0000313" key="2">
    <source>
        <dbReference type="EMBL" id="KAF2454533.1"/>
    </source>
</evidence>
<feature type="region of interest" description="Disordered" evidence="1">
    <location>
        <begin position="96"/>
        <end position="120"/>
    </location>
</feature>
<dbReference type="FunFam" id="3.40.50.450:FF:000018">
    <property type="entry name" value="Lysine decarboxylase-like protein"/>
    <property type="match status" value="1"/>
</dbReference>
<evidence type="ECO:0000256" key="1">
    <source>
        <dbReference type="SAM" id="MobiDB-lite"/>
    </source>
</evidence>
<dbReference type="Proteomes" id="UP000799766">
    <property type="component" value="Unassembled WGS sequence"/>
</dbReference>
<dbReference type="SUPFAM" id="SSF102405">
    <property type="entry name" value="MCP/YpsA-like"/>
    <property type="match status" value="1"/>
</dbReference>
<sequence>MPEPESSTAPSSSAVSKGPVVCVFCGARPGNAPAHMAAARALAHAFHAHGIRLVYGGGTVGIMGELAQTLVSLSGPESVHGIIPFALIKHEAGHPAESTAAPISASSDPTDPSASPSTLSPVFGRTTVVKDMHTRKRTMASEVMKGGPGGGFVALSGGYGTLEELMEVTTWNQLGIHGRPVVLFNVDGYWDGLWQWVEKAVEQGFVSEGSKGIMVQASDAEGVVKALIDYKVAEGRFGLDWGTEG</sequence>
<dbReference type="Gene3D" id="3.40.50.450">
    <property type="match status" value="1"/>
</dbReference>
<evidence type="ECO:0000313" key="3">
    <source>
        <dbReference type="Proteomes" id="UP000799766"/>
    </source>
</evidence>
<dbReference type="GO" id="GO:0009691">
    <property type="term" value="P:cytokinin biosynthetic process"/>
    <property type="evidence" value="ECO:0007669"/>
    <property type="project" value="InterPro"/>
</dbReference>
<dbReference type="AlphaFoldDB" id="A0A6A6NTD7"/>
<organism evidence="2 3">
    <name type="scientific">Lineolata rhizophorae</name>
    <dbReference type="NCBI Taxonomy" id="578093"/>
    <lineage>
        <taxon>Eukaryota</taxon>
        <taxon>Fungi</taxon>
        <taxon>Dikarya</taxon>
        <taxon>Ascomycota</taxon>
        <taxon>Pezizomycotina</taxon>
        <taxon>Dothideomycetes</taxon>
        <taxon>Dothideomycetes incertae sedis</taxon>
        <taxon>Lineolatales</taxon>
        <taxon>Lineolataceae</taxon>
        <taxon>Lineolata</taxon>
    </lineage>
</organism>
<keyword evidence="3" id="KW-1185">Reference proteome</keyword>
<dbReference type="Pfam" id="PF03641">
    <property type="entry name" value="Lysine_decarbox"/>
    <property type="match status" value="1"/>
</dbReference>
<dbReference type="PANTHER" id="PTHR31223">
    <property type="entry name" value="LOG FAMILY PROTEIN YJL055W"/>
    <property type="match status" value="1"/>
</dbReference>
<dbReference type="NCBIfam" id="TIGR00730">
    <property type="entry name" value="Rossman fold protein, TIGR00730 family"/>
    <property type="match status" value="1"/>
</dbReference>